<evidence type="ECO:0008006" key="4">
    <source>
        <dbReference type="Google" id="ProtNLM"/>
    </source>
</evidence>
<evidence type="ECO:0000256" key="1">
    <source>
        <dbReference type="SAM" id="MobiDB-lite"/>
    </source>
</evidence>
<protein>
    <recommendedName>
        <fullName evidence="4">Helix-turn-helix domain-containing protein</fullName>
    </recommendedName>
</protein>
<keyword evidence="3" id="KW-1185">Reference proteome</keyword>
<dbReference type="Proteomes" id="UP000282837">
    <property type="component" value="Unassembled WGS sequence"/>
</dbReference>
<accession>A0A437N200</accession>
<dbReference type="EMBL" id="SACO01000011">
    <property type="protein sequence ID" value="RVU03951.1"/>
    <property type="molecule type" value="Genomic_DNA"/>
</dbReference>
<comment type="caution">
    <text evidence="2">The sequence shown here is derived from an EMBL/GenBank/DDBJ whole genome shotgun (WGS) entry which is preliminary data.</text>
</comment>
<dbReference type="RefSeq" id="WP_127710549.1">
    <property type="nucleotide sequence ID" value="NZ_SACO01000011.1"/>
</dbReference>
<organism evidence="2 3">
    <name type="scientific">Novosphingobium umbonatum</name>
    <dbReference type="NCBI Taxonomy" id="1908524"/>
    <lineage>
        <taxon>Bacteria</taxon>
        <taxon>Pseudomonadati</taxon>
        <taxon>Pseudomonadota</taxon>
        <taxon>Alphaproteobacteria</taxon>
        <taxon>Sphingomonadales</taxon>
        <taxon>Sphingomonadaceae</taxon>
        <taxon>Novosphingobium</taxon>
    </lineage>
</organism>
<evidence type="ECO:0000313" key="2">
    <source>
        <dbReference type="EMBL" id="RVU03951.1"/>
    </source>
</evidence>
<name>A0A437N200_9SPHN</name>
<proteinExistence type="predicted"/>
<dbReference type="Gene3D" id="1.10.10.10">
    <property type="entry name" value="Winged helix-like DNA-binding domain superfamily/Winged helix DNA-binding domain"/>
    <property type="match status" value="1"/>
</dbReference>
<dbReference type="InterPro" id="IPR036388">
    <property type="entry name" value="WH-like_DNA-bd_sf"/>
</dbReference>
<dbReference type="OrthoDB" id="7467461at2"/>
<dbReference type="AlphaFoldDB" id="A0A437N200"/>
<reference evidence="2 3" key="1">
    <citation type="submission" date="2019-01" db="EMBL/GenBank/DDBJ databases">
        <authorList>
            <person name="Chen W.-M."/>
        </authorList>
    </citation>
    <scope>NUCLEOTIDE SEQUENCE [LARGE SCALE GENOMIC DNA]</scope>
    <source>
        <strain evidence="2 3">FSY-9</strain>
    </source>
</reference>
<sequence>MSGASIGELIGWQVAALQSGQRIGNRTPRRDSYDENDRRAQIFRPIAGGNTAEALRWRDKLLQVAREYNVLHKEKGKREGPLGNNALWVLEVLLGFVDFGSGRCDPAIDTICAKAKLARATVVAAIERLKEHGFIDKVRRTRKTGRARSEGPQREQISNAYAFAVNLKDKVRQRFAQLVGGRKRAAEIQAKKKAEAEARAAALNAPTGRLGSMLLPNDPALAGALDRLGAHFEGDSASSVTREYPDQDLKGEKE</sequence>
<gene>
    <name evidence="2" type="ORF">EOE18_13945</name>
</gene>
<feature type="compositionally biased region" description="Basic and acidic residues" evidence="1">
    <location>
        <begin position="243"/>
        <end position="254"/>
    </location>
</feature>
<feature type="region of interest" description="Disordered" evidence="1">
    <location>
        <begin position="232"/>
        <end position="254"/>
    </location>
</feature>
<evidence type="ECO:0000313" key="3">
    <source>
        <dbReference type="Proteomes" id="UP000282837"/>
    </source>
</evidence>